<organism evidence="1 2">
    <name type="scientific">Vreelandella aquamarina</name>
    <dbReference type="NCBI Taxonomy" id="77097"/>
    <lineage>
        <taxon>Bacteria</taxon>
        <taxon>Pseudomonadati</taxon>
        <taxon>Pseudomonadota</taxon>
        <taxon>Gammaproteobacteria</taxon>
        <taxon>Oceanospirillales</taxon>
        <taxon>Halomonadaceae</taxon>
        <taxon>Vreelandella</taxon>
    </lineage>
</organism>
<dbReference type="EMBL" id="JABYQT010000002">
    <property type="protein sequence ID" value="MBZ5486459.1"/>
    <property type="molecule type" value="Genomic_DNA"/>
</dbReference>
<protein>
    <submittedName>
        <fullName evidence="1">Uncharacterized protein</fullName>
    </submittedName>
</protein>
<gene>
    <name evidence="1" type="ORF">HW452_02865</name>
</gene>
<reference evidence="1" key="1">
    <citation type="submission" date="2020-06" db="EMBL/GenBank/DDBJ databases">
        <title>Whole Genome Sequence of Halomonas aquamarina MB598.</title>
        <authorList>
            <person name="Pervaiz M."/>
            <person name="Fariq A."/>
            <person name="Yasmin A."/>
            <person name="Welch M."/>
        </authorList>
    </citation>
    <scope>NUCLEOTIDE SEQUENCE</scope>
    <source>
        <strain evidence="1">MB598</strain>
    </source>
</reference>
<accession>A0ACC5VSE5</accession>
<proteinExistence type="predicted"/>
<sequence length="309" mass="34895">MRQLNEQEVSARFMAGVLFADGVVLSPNLLLDNPAIMSMLASPAVQRWFKSDKHGESKLMIRGFNLEEGLSLVDYFDHLGDSYVISQLGGVHKSHLTGEQRSRIQRHLEKADTVLRSYEPDIVSLPKRPGALTEQIRSRLAVPAESAEPEHQRMAHQQVLALVEQGGLPLGSRSEWYRALGELELPTEQCDRFRLEVVDASYNALFVDTGEAFVMDRMVGLSRLPNWLLQTGVSITSRREEIRTLKAGYELFNLISTLGSEEIIKVVADKALEYAEDKAKKHGISWCERRNWFGLYPKLTRVMGVELKS</sequence>
<comment type="caution">
    <text evidence="1">The sequence shown here is derived from an EMBL/GenBank/DDBJ whole genome shotgun (WGS) entry which is preliminary data.</text>
</comment>
<dbReference type="Proteomes" id="UP001319846">
    <property type="component" value="Unassembled WGS sequence"/>
</dbReference>
<evidence type="ECO:0000313" key="1">
    <source>
        <dbReference type="EMBL" id="MBZ5486459.1"/>
    </source>
</evidence>
<name>A0ACC5VSE5_9GAMM</name>
<keyword evidence="2" id="KW-1185">Reference proteome</keyword>
<evidence type="ECO:0000313" key="2">
    <source>
        <dbReference type="Proteomes" id="UP001319846"/>
    </source>
</evidence>